<dbReference type="OrthoDB" id="9808993at2"/>
<dbReference type="PANTHER" id="PTHR21174:SF0">
    <property type="entry name" value="HD PHOSPHOHYDROLASE FAMILY PROTEIN-RELATED"/>
    <property type="match status" value="1"/>
</dbReference>
<name>A0A169R7W8_9HYPH</name>
<dbReference type="RefSeq" id="WP_096487889.1">
    <property type="nucleotide sequence ID" value="NZ_AP014809.1"/>
</dbReference>
<evidence type="ECO:0008006" key="3">
    <source>
        <dbReference type="Google" id="ProtNLM"/>
    </source>
</evidence>
<organism evidence="1 2">
    <name type="scientific">Methylorubrum populi</name>
    <dbReference type="NCBI Taxonomy" id="223967"/>
    <lineage>
        <taxon>Bacteria</taxon>
        <taxon>Pseudomonadati</taxon>
        <taxon>Pseudomonadota</taxon>
        <taxon>Alphaproteobacteria</taxon>
        <taxon>Hyphomicrobiales</taxon>
        <taxon>Methylobacteriaceae</taxon>
        <taxon>Methylorubrum</taxon>
    </lineage>
</organism>
<proteinExistence type="predicted"/>
<evidence type="ECO:0000313" key="2">
    <source>
        <dbReference type="Proteomes" id="UP000218288"/>
    </source>
</evidence>
<protein>
    <recommendedName>
        <fullName evidence="3">N-methyl-D-aspartate receptor NMDAR2C subunit</fullName>
    </recommendedName>
</protein>
<accession>A0A169R7W8</accession>
<evidence type="ECO:0000313" key="1">
    <source>
        <dbReference type="EMBL" id="BAU92002.1"/>
    </source>
</evidence>
<dbReference type="PIRSF" id="PIRSF035170">
    <property type="entry name" value="HD_phosphohydro"/>
    <property type="match status" value="1"/>
</dbReference>
<dbReference type="InterPro" id="IPR009218">
    <property type="entry name" value="HD_phosphohydro"/>
</dbReference>
<dbReference type="PANTHER" id="PTHR21174">
    <property type="match status" value="1"/>
</dbReference>
<gene>
    <name evidence="1" type="ORF">MPPM_3397</name>
</gene>
<reference evidence="1 2" key="1">
    <citation type="journal article" date="2016" name="Genome Announc.">
        <title>Complete Genome Sequence of Methylobacterium populi P-1M, Isolated from Pink-Pigmented Household Biofilm.</title>
        <authorList>
            <person name="Morohoshi T."/>
            <person name="Ikeda T."/>
        </authorList>
    </citation>
    <scope>NUCLEOTIDE SEQUENCE [LARGE SCALE GENOMIC DNA]</scope>
    <source>
        <strain evidence="1 2">P-1M</strain>
    </source>
</reference>
<dbReference type="SUPFAM" id="SSF109604">
    <property type="entry name" value="HD-domain/PDEase-like"/>
    <property type="match status" value="1"/>
</dbReference>
<dbReference type="Proteomes" id="UP000218288">
    <property type="component" value="Chromosome"/>
</dbReference>
<dbReference type="EMBL" id="AP014809">
    <property type="protein sequence ID" value="BAU92002.1"/>
    <property type="molecule type" value="Genomic_DNA"/>
</dbReference>
<sequence>MDKRLRQRFDDLWRRTTGRAGAEAAWRALDAGYGEAGRHYHGWHHVADLLEGHDAARLLPDFTALDHDAIDLAIVFHDAVYDPSRADNEARSADLLRVHAGPAARLGPIRAAEAMIRATAAHASSADPATRLMLDLDLAVLGAPRPAYEAYAAAIRREYASVPEPAWRRGRAGVLDRFLARPRLYQTDPIRDRLEAPARANLAAELNGLRDDRPGRGAQPGP</sequence>
<dbReference type="AlphaFoldDB" id="A0A169R7W8"/>